<dbReference type="EMBL" id="JAUEPS010000064">
    <property type="protein sequence ID" value="KAK0442469.1"/>
    <property type="molecule type" value="Genomic_DNA"/>
</dbReference>
<organism evidence="1 2">
    <name type="scientific">Armillaria tabescens</name>
    <name type="common">Ringless honey mushroom</name>
    <name type="synonym">Agaricus tabescens</name>
    <dbReference type="NCBI Taxonomy" id="1929756"/>
    <lineage>
        <taxon>Eukaryota</taxon>
        <taxon>Fungi</taxon>
        <taxon>Dikarya</taxon>
        <taxon>Basidiomycota</taxon>
        <taxon>Agaricomycotina</taxon>
        <taxon>Agaricomycetes</taxon>
        <taxon>Agaricomycetidae</taxon>
        <taxon>Agaricales</taxon>
        <taxon>Marasmiineae</taxon>
        <taxon>Physalacriaceae</taxon>
        <taxon>Desarmillaria</taxon>
    </lineage>
</organism>
<dbReference type="Proteomes" id="UP001175211">
    <property type="component" value="Unassembled WGS sequence"/>
</dbReference>
<proteinExistence type="predicted"/>
<evidence type="ECO:0000313" key="1">
    <source>
        <dbReference type="EMBL" id="KAK0442469.1"/>
    </source>
</evidence>
<accession>A0AA39JHD9</accession>
<name>A0AA39JHD9_ARMTA</name>
<gene>
    <name evidence="1" type="ORF">EV420DRAFT_1278366</name>
</gene>
<sequence>MSRRSYLTVLIPAHRKALTRLLLSSHVLGVEVLRWSERYRPYIPRDWRLWRFCRVTVEDEPHALLVCAAAPGLTSL</sequence>
<dbReference type="RefSeq" id="XP_060324287.1">
    <property type="nucleotide sequence ID" value="XM_060468082.1"/>
</dbReference>
<reference evidence="1" key="1">
    <citation type="submission" date="2023-06" db="EMBL/GenBank/DDBJ databases">
        <authorList>
            <consortium name="Lawrence Berkeley National Laboratory"/>
            <person name="Ahrendt S."/>
            <person name="Sahu N."/>
            <person name="Indic B."/>
            <person name="Wong-Bajracharya J."/>
            <person name="Merenyi Z."/>
            <person name="Ke H.-M."/>
            <person name="Monk M."/>
            <person name="Kocsube S."/>
            <person name="Drula E."/>
            <person name="Lipzen A."/>
            <person name="Balint B."/>
            <person name="Henrissat B."/>
            <person name="Andreopoulos B."/>
            <person name="Martin F.M."/>
            <person name="Harder C.B."/>
            <person name="Rigling D."/>
            <person name="Ford K.L."/>
            <person name="Foster G.D."/>
            <person name="Pangilinan J."/>
            <person name="Papanicolaou A."/>
            <person name="Barry K."/>
            <person name="LaButti K."/>
            <person name="Viragh M."/>
            <person name="Koriabine M."/>
            <person name="Yan M."/>
            <person name="Riley R."/>
            <person name="Champramary S."/>
            <person name="Plett K.L."/>
            <person name="Tsai I.J."/>
            <person name="Slot J."/>
            <person name="Sipos G."/>
            <person name="Plett J."/>
            <person name="Nagy L.G."/>
            <person name="Grigoriev I.V."/>
        </authorList>
    </citation>
    <scope>NUCLEOTIDE SEQUENCE</scope>
    <source>
        <strain evidence="1">CCBAS 213</strain>
    </source>
</reference>
<dbReference type="GeneID" id="85351630"/>
<evidence type="ECO:0000313" key="2">
    <source>
        <dbReference type="Proteomes" id="UP001175211"/>
    </source>
</evidence>
<protein>
    <submittedName>
        <fullName evidence="1">Uncharacterized protein</fullName>
    </submittedName>
</protein>
<keyword evidence="2" id="KW-1185">Reference proteome</keyword>
<dbReference type="AlphaFoldDB" id="A0AA39JHD9"/>
<comment type="caution">
    <text evidence="1">The sequence shown here is derived from an EMBL/GenBank/DDBJ whole genome shotgun (WGS) entry which is preliminary data.</text>
</comment>